<feature type="region of interest" description="Disordered" evidence="1">
    <location>
        <begin position="56"/>
        <end position="139"/>
    </location>
</feature>
<keyword evidence="2" id="KW-0812">Transmembrane</keyword>
<evidence type="ECO:0000256" key="3">
    <source>
        <dbReference type="SAM" id="SignalP"/>
    </source>
</evidence>
<dbReference type="AlphaFoldDB" id="A0AAN9TH50"/>
<feature type="compositionally biased region" description="Polar residues" evidence="1">
    <location>
        <begin position="57"/>
        <end position="68"/>
    </location>
</feature>
<accession>A0AAN9TH50</accession>
<organism evidence="4 5">
    <name type="scientific">Parthenolecanium corni</name>
    <dbReference type="NCBI Taxonomy" id="536013"/>
    <lineage>
        <taxon>Eukaryota</taxon>
        <taxon>Metazoa</taxon>
        <taxon>Ecdysozoa</taxon>
        <taxon>Arthropoda</taxon>
        <taxon>Hexapoda</taxon>
        <taxon>Insecta</taxon>
        <taxon>Pterygota</taxon>
        <taxon>Neoptera</taxon>
        <taxon>Paraneoptera</taxon>
        <taxon>Hemiptera</taxon>
        <taxon>Sternorrhyncha</taxon>
        <taxon>Coccoidea</taxon>
        <taxon>Coccidae</taxon>
        <taxon>Parthenolecanium</taxon>
    </lineage>
</organism>
<keyword evidence="5" id="KW-1185">Reference proteome</keyword>
<gene>
    <name evidence="4" type="ORF">V9T40_010663</name>
</gene>
<feature type="region of interest" description="Disordered" evidence="1">
    <location>
        <begin position="253"/>
        <end position="277"/>
    </location>
</feature>
<proteinExistence type="predicted"/>
<evidence type="ECO:0000256" key="1">
    <source>
        <dbReference type="SAM" id="MobiDB-lite"/>
    </source>
</evidence>
<feature type="compositionally biased region" description="Low complexity" evidence="1">
    <location>
        <begin position="197"/>
        <end position="214"/>
    </location>
</feature>
<feature type="chain" id="PRO_5042926195" evidence="3">
    <location>
        <begin position="23"/>
        <end position="324"/>
    </location>
</feature>
<keyword evidence="2" id="KW-1133">Transmembrane helix</keyword>
<feature type="transmembrane region" description="Helical" evidence="2">
    <location>
        <begin position="147"/>
        <end position="174"/>
    </location>
</feature>
<feature type="compositionally biased region" description="Polar residues" evidence="1">
    <location>
        <begin position="125"/>
        <end position="134"/>
    </location>
</feature>
<keyword evidence="3" id="KW-0732">Signal</keyword>
<evidence type="ECO:0000256" key="2">
    <source>
        <dbReference type="SAM" id="Phobius"/>
    </source>
</evidence>
<feature type="compositionally biased region" description="Low complexity" evidence="1">
    <location>
        <begin position="259"/>
        <end position="274"/>
    </location>
</feature>
<name>A0AAN9TH50_9HEMI</name>
<feature type="compositionally biased region" description="Basic and acidic residues" evidence="1">
    <location>
        <begin position="69"/>
        <end position="82"/>
    </location>
</feature>
<dbReference type="EMBL" id="JBBCAQ010000037">
    <property type="protein sequence ID" value="KAK7573472.1"/>
    <property type="molecule type" value="Genomic_DNA"/>
</dbReference>
<evidence type="ECO:0000313" key="4">
    <source>
        <dbReference type="EMBL" id="KAK7573472.1"/>
    </source>
</evidence>
<keyword evidence="2" id="KW-0472">Membrane</keyword>
<feature type="signal peptide" evidence="3">
    <location>
        <begin position="1"/>
        <end position="22"/>
    </location>
</feature>
<sequence>MGIQLTAAFAVYLLYSIQSSDCIVRTAPVVFHADEVAGQNWHAGSHAFVRAKRHSTQSRVSLIEPQSAQKKDIDDLSQRSEPSEGGLSWRGYEYENDADNHPPTPPTTTTTSTTAHPTESTTPSGDKTTLTGESTDSDDSKELISPLIIYLIIAGIILMMIALLVIIVAVMYIVCTIPSCDKDEDEEDACAMPKGNSRSIARPSSSFSRCPSNSQKGDEPRYSQQSVDDLMVHKSRGSSLSRQSSCRICPRFGPKSSRARASGASTGTGISCSSGGSGGSEDVAVAATPATGTKDYFISCVCDLPAQQQQYSPSVSTTTTFNRC</sequence>
<dbReference type="Proteomes" id="UP001367676">
    <property type="component" value="Unassembled WGS sequence"/>
</dbReference>
<evidence type="ECO:0000313" key="5">
    <source>
        <dbReference type="Proteomes" id="UP001367676"/>
    </source>
</evidence>
<comment type="caution">
    <text evidence="4">The sequence shown here is derived from an EMBL/GenBank/DDBJ whole genome shotgun (WGS) entry which is preliminary data.</text>
</comment>
<feature type="compositionally biased region" description="Low complexity" evidence="1">
    <location>
        <begin position="107"/>
        <end position="124"/>
    </location>
</feature>
<feature type="region of interest" description="Disordered" evidence="1">
    <location>
        <begin position="185"/>
        <end position="226"/>
    </location>
</feature>
<reference evidence="4 5" key="1">
    <citation type="submission" date="2024-03" db="EMBL/GenBank/DDBJ databases">
        <title>Adaptation during the transition from Ophiocordyceps entomopathogen to insect associate is accompanied by gene loss and intensified selection.</title>
        <authorList>
            <person name="Ward C.M."/>
            <person name="Onetto C.A."/>
            <person name="Borneman A.R."/>
        </authorList>
    </citation>
    <scope>NUCLEOTIDE SEQUENCE [LARGE SCALE GENOMIC DNA]</scope>
    <source>
        <strain evidence="4">AWRI1</strain>
        <tissue evidence="4">Single Adult Female</tissue>
    </source>
</reference>
<protein>
    <submittedName>
        <fullName evidence="4">Uncharacterized protein</fullName>
    </submittedName>
</protein>